<proteinExistence type="inferred from homology"/>
<comment type="catalytic activity">
    <reaction evidence="13">
        <text>L-alpha-aminoacyl-L-lysine(out) = L-alpha-aminoacyl-L-lysine(in)</text>
        <dbReference type="Rhea" id="RHEA:79383"/>
        <dbReference type="ChEBI" id="CHEBI:229966"/>
    </reaction>
</comment>
<evidence type="ECO:0000259" key="26">
    <source>
        <dbReference type="PROSITE" id="PS50850"/>
    </source>
</evidence>
<dbReference type="OrthoDB" id="6766492at2"/>
<evidence type="ECO:0000256" key="6">
    <source>
        <dbReference type="ARBA" id="ARBA00023136"/>
    </source>
</evidence>
<keyword evidence="7" id="KW-0458">Lysosome</keyword>
<evidence type="ECO:0000256" key="19">
    <source>
        <dbReference type="ARBA" id="ARBA00044919"/>
    </source>
</evidence>
<evidence type="ECO:0000256" key="10">
    <source>
        <dbReference type="ARBA" id="ARBA00044881"/>
    </source>
</evidence>
<evidence type="ECO:0000256" key="15">
    <source>
        <dbReference type="ARBA" id="ARBA00044899"/>
    </source>
</evidence>
<feature type="transmembrane region" description="Helical" evidence="25">
    <location>
        <begin position="279"/>
        <end position="296"/>
    </location>
</feature>
<dbReference type="SUPFAM" id="SSF103473">
    <property type="entry name" value="MFS general substrate transporter"/>
    <property type="match status" value="1"/>
</dbReference>
<evidence type="ECO:0000256" key="12">
    <source>
        <dbReference type="ARBA" id="ARBA00044891"/>
    </source>
</evidence>
<comment type="function">
    <text evidence="23">Lysosomal dipeptide uniporter that selectively exports lysine, arginine or histidine-containing dipeptides with a net positive charge from the lysosome lumen into the cytosol. Could play a role in a specific type of protein O-glycosylation indirectly regulating macrophages migration and tissue invasion. Also essential for liver homeostasis.</text>
</comment>
<feature type="transmembrane region" description="Helical" evidence="25">
    <location>
        <begin position="188"/>
        <end position="207"/>
    </location>
</feature>
<comment type="catalytic activity">
    <reaction evidence="19">
        <text>L-alanyl-L-lysine(out) = L-alanyl-L-lysine(in)</text>
        <dbReference type="Rhea" id="RHEA:79415"/>
        <dbReference type="ChEBI" id="CHEBI:192470"/>
    </reaction>
</comment>
<evidence type="ECO:0000256" key="11">
    <source>
        <dbReference type="ARBA" id="ARBA00044884"/>
    </source>
</evidence>
<organism evidence="27 28">
    <name type="scientific">Anaeromyxobacter dehalogenans (strain 2CP-C)</name>
    <dbReference type="NCBI Taxonomy" id="290397"/>
    <lineage>
        <taxon>Bacteria</taxon>
        <taxon>Pseudomonadati</taxon>
        <taxon>Myxococcota</taxon>
        <taxon>Myxococcia</taxon>
        <taxon>Myxococcales</taxon>
        <taxon>Cystobacterineae</taxon>
        <taxon>Anaeromyxobacteraceae</taxon>
        <taxon>Anaeromyxobacter</taxon>
    </lineage>
</organism>
<dbReference type="KEGG" id="ade:Adeh_3837"/>
<dbReference type="PANTHER" id="PTHR23512">
    <property type="entry name" value="MAJOR FACILITATOR SUPERFAMILY DOMAIN-CONTAINING PROTEIN 1"/>
    <property type="match status" value="1"/>
</dbReference>
<comment type="catalytic activity">
    <reaction evidence="16">
        <text>L-lysyl-L-lysine(out) = L-lysyl-L-lysine(in)</text>
        <dbReference type="Rhea" id="RHEA:79403"/>
        <dbReference type="ChEBI" id="CHEBI:229956"/>
    </reaction>
</comment>
<feature type="transmembrane region" description="Helical" evidence="25">
    <location>
        <begin position="349"/>
        <end position="371"/>
    </location>
</feature>
<comment type="catalytic activity">
    <reaction evidence="15">
        <text>L-arginyl-L-alpha-amino acid(out) = L-arginyl-L-alpha-amino acid(in)</text>
        <dbReference type="Rhea" id="RHEA:79371"/>
        <dbReference type="ChEBI" id="CHEBI:84315"/>
    </reaction>
</comment>
<evidence type="ECO:0000256" key="18">
    <source>
        <dbReference type="ARBA" id="ARBA00044912"/>
    </source>
</evidence>
<evidence type="ECO:0000256" key="22">
    <source>
        <dbReference type="ARBA" id="ARBA00045018"/>
    </source>
</evidence>
<dbReference type="Gene3D" id="1.20.1250.20">
    <property type="entry name" value="MFS general substrate transporter like domains"/>
    <property type="match status" value="2"/>
</dbReference>
<dbReference type="Proteomes" id="UP000001935">
    <property type="component" value="Chromosome"/>
</dbReference>
<evidence type="ECO:0000256" key="2">
    <source>
        <dbReference type="ARBA" id="ARBA00008335"/>
    </source>
</evidence>
<evidence type="ECO:0000256" key="17">
    <source>
        <dbReference type="ARBA" id="ARBA00044903"/>
    </source>
</evidence>
<comment type="catalytic activity">
    <reaction evidence="9">
        <text>L-histidyl-glycine(out) = L-histidyl-glycine(in)</text>
        <dbReference type="Rhea" id="RHEA:79395"/>
        <dbReference type="ChEBI" id="CHEBI:229957"/>
    </reaction>
</comment>
<reference evidence="27 28" key="1">
    <citation type="submission" date="2006-01" db="EMBL/GenBank/DDBJ databases">
        <title>Complete sequence of Anaeromyxobacter dehalogenans 2CP-C.</title>
        <authorList>
            <consortium name="US DOE Joint Genome Institute"/>
            <person name="Copeland A."/>
            <person name="Lucas S."/>
            <person name="Lapidus A."/>
            <person name="Barry K."/>
            <person name="Detter J.C."/>
            <person name="Glavina T."/>
            <person name="Hammon N."/>
            <person name="Israni S."/>
            <person name="Pitluck S."/>
            <person name="Brettin T."/>
            <person name="Bruce D."/>
            <person name="Han C."/>
            <person name="Tapia R."/>
            <person name="Gilna P."/>
            <person name="Kiss H."/>
            <person name="Schmutz J."/>
            <person name="Larimer F."/>
            <person name="Land M."/>
            <person name="Kyrpides N."/>
            <person name="Anderson I."/>
            <person name="Sanford R.A."/>
            <person name="Ritalahti K.M."/>
            <person name="Thomas H.S."/>
            <person name="Kirby J.R."/>
            <person name="Zhulin I.B."/>
            <person name="Loeffler F.E."/>
            <person name="Richardson P."/>
        </authorList>
    </citation>
    <scope>NUCLEOTIDE SEQUENCE [LARGE SCALE GENOMIC DNA]</scope>
    <source>
        <strain evidence="27 28">2CP-C</strain>
    </source>
</reference>
<comment type="catalytic activity">
    <reaction evidence="20">
        <text>L-lysyl-glycine(out) = L-lysyl-glycine(in)</text>
        <dbReference type="Rhea" id="RHEA:79407"/>
        <dbReference type="ChEBI" id="CHEBI:191202"/>
    </reaction>
</comment>
<keyword evidence="3" id="KW-0813">Transport</keyword>
<dbReference type="Pfam" id="PF07690">
    <property type="entry name" value="MFS_1"/>
    <property type="match status" value="1"/>
</dbReference>
<dbReference type="InterPro" id="IPR052187">
    <property type="entry name" value="MFSD1"/>
</dbReference>
<evidence type="ECO:0000313" key="28">
    <source>
        <dbReference type="Proteomes" id="UP000001935"/>
    </source>
</evidence>
<feature type="transmembrane region" description="Helical" evidence="25">
    <location>
        <begin position="383"/>
        <end position="402"/>
    </location>
</feature>
<comment type="catalytic activity">
    <reaction evidence="8">
        <text>L-lysyl-L-alanine(out) = L-lysyl-L-alanine(in)</text>
        <dbReference type="Rhea" id="RHEA:79399"/>
        <dbReference type="ChEBI" id="CHEBI:229954"/>
    </reaction>
</comment>
<evidence type="ECO:0000256" key="8">
    <source>
        <dbReference type="ARBA" id="ARBA00044876"/>
    </source>
</evidence>
<dbReference type="GO" id="GO:0022857">
    <property type="term" value="F:transmembrane transporter activity"/>
    <property type="evidence" value="ECO:0007669"/>
    <property type="project" value="InterPro"/>
</dbReference>
<dbReference type="PANTHER" id="PTHR23512:SF3">
    <property type="entry name" value="MAJOR FACILITATOR SUPERFAMILY DOMAIN-CONTAINING PROTEIN 1"/>
    <property type="match status" value="1"/>
</dbReference>
<evidence type="ECO:0000256" key="7">
    <source>
        <dbReference type="ARBA" id="ARBA00023228"/>
    </source>
</evidence>
<keyword evidence="6 25" id="KW-0472">Membrane</keyword>
<dbReference type="HOGENOM" id="CLU_024694_3_1_7"/>
<dbReference type="InterPro" id="IPR011701">
    <property type="entry name" value="MFS"/>
</dbReference>
<gene>
    <name evidence="27" type="ordered locus">Adeh_3837</name>
</gene>
<name>Q2IG92_ANADE</name>
<keyword evidence="5 25" id="KW-1133">Transmembrane helix</keyword>
<dbReference type="InterPro" id="IPR020846">
    <property type="entry name" value="MFS_dom"/>
</dbReference>
<feature type="transmembrane region" description="Helical" evidence="25">
    <location>
        <begin position="64"/>
        <end position="84"/>
    </location>
</feature>
<feature type="transmembrane region" description="Helical" evidence="25">
    <location>
        <begin position="237"/>
        <end position="259"/>
    </location>
</feature>
<feature type="domain" description="Major facilitator superfamily (MFS) profile" evidence="26">
    <location>
        <begin position="23"/>
        <end position="445"/>
    </location>
</feature>
<comment type="catalytic activity">
    <reaction evidence="10">
        <text>L-alpha-aminoacyl-L-arginine(out) = L-alpha-aminoacyl-L-arginine(in)</text>
        <dbReference type="Rhea" id="RHEA:79367"/>
        <dbReference type="ChEBI" id="CHEBI:229968"/>
    </reaction>
</comment>
<evidence type="ECO:0000256" key="4">
    <source>
        <dbReference type="ARBA" id="ARBA00022692"/>
    </source>
</evidence>
<dbReference type="AlphaFoldDB" id="Q2IG92"/>
<comment type="subcellular location">
    <subcellularLocation>
        <location evidence="1">Lysosome membrane</location>
        <topology evidence="1">Multi-pass membrane protein</topology>
    </subcellularLocation>
</comment>
<evidence type="ECO:0000256" key="16">
    <source>
        <dbReference type="ARBA" id="ARBA00044900"/>
    </source>
</evidence>
<dbReference type="EMBL" id="CP000251">
    <property type="protein sequence ID" value="ABC83603.1"/>
    <property type="molecule type" value="Genomic_DNA"/>
</dbReference>
<accession>Q2IG92</accession>
<comment type="catalytic activity">
    <reaction evidence="17">
        <text>L-arginyl-glycine(out) = L-arginyl-glycine(in)</text>
        <dbReference type="Rhea" id="RHEA:79391"/>
        <dbReference type="ChEBI" id="CHEBI:229955"/>
    </reaction>
</comment>
<comment type="subunit">
    <text evidence="24">Homodimer. Interacts with lysosomal protein GLMP (via lumenal domain); the interaction starts while both proteins are still in the endoplasmic reticulum and is required for stabilization of MFSD1 in lysosomes but has no direct effect on its targeting to lysosomes or transporter activity.</text>
</comment>
<dbReference type="eggNOG" id="COG2271">
    <property type="taxonomic scope" value="Bacteria"/>
</dbReference>
<comment type="catalytic activity">
    <reaction evidence="18">
        <text>L-histidyl-L-alpha-amino acid(out) = L-histidyl-L-alpha-amino acid(in)</text>
        <dbReference type="Rhea" id="RHEA:79379"/>
        <dbReference type="ChEBI" id="CHEBI:229964"/>
    </reaction>
</comment>
<evidence type="ECO:0000256" key="1">
    <source>
        <dbReference type="ARBA" id="ARBA00004155"/>
    </source>
</evidence>
<evidence type="ECO:0000256" key="9">
    <source>
        <dbReference type="ARBA" id="ARBA00044878"/>
    </source>
</evidence>
<dbReference type="GO" id="GO:0005765">
    <property type="term" value="C:lysosomal membrane"/>
    <property type="evidence" value="ECO:0007669"/>
    <property type="project" value="UniProtKB-SubCell"/>
</dbReference>
<evidence type="ECO:0000256" key="5">
    <source>
        <dbReference type="ARBA" id="ARBA00022989"/>
    </source>
</evidence>
<dbReference type="InterPro" id="IPR036259">
    <property type="entry name" value="MFS_trans_sf"/>
</dbReference>
<sequence>MCAAMTEAAPSPRPQPAGYRWLVLLACSVAMFGNYYVFDALYPVTPLLEKAFGFTGEQVGLLDTAYNVAALLTLLAGGVLIDRLGTARSSVLFGAIGAAGTLLIAFGPALTPGTPALGMAAGRFVLGVGSELFIVAATTVVGRWFKGKEISFALAVQLLIARFGSLAADQSPNFARGLFERGWQAPLLLAGVLGVAWFVFAVIYAGLEANAARRYGVKGTVATDKLVLGDLVRFDRAYWWVVGLCVAFYATIFPFRTFANLFFIDYRGLSNEAAGSLKSVLPLLSMIGMPLFGLLADKFGKRALMMAAGSALLVPPFLLMLWWHTGVVLPEVRLPLLGTVLAAGTPLELVLAMAMMGLAFALVPAVLWPAVTYLVPAGRLGSAYALMTFCQQVGWAAMSWGMGKVKDAGHASAAAPGGWVPVVLMLAVLSSAGFVFSFLLWRSERGAGAHGLEDVTPGERA</sequence>
<dbReference type="PROSITE" id="PS50850">
    <property type="entry name" value="MFS"/>
    <property type="match status" value="1"/>
</dbReference>
<feature type="transmembrane region" description="Helical" evidence="25">
    <location>
        <begin position="116"/>
        <end position="138"/>
    </location>
</feature>
<comment type="catalytic activity">
    <reaction evidence="11">
        <text>L-alpha-aminoacyl-L-histidine(out) = L-alpha-aminoacyl-L-histidine(in)</text>
        <dbReference type="Rhea" id="RHEA:79375"/>
        <dbReference type="ChEBI" id="CHEBI:229967"/>
    </reaction>
</comment>
<keyword evidence="4 25" id="KW-0812">Transmembrane</keyword>
<comment type="catalytic activity">
    <reaction evidence="12">
        <text>L-lysyl-L-alpha-amino acid(out) = L-lysyl-L-alpha-amino acid(in)</text>
        <dbReference type="Rhea" id="RHEA:79387"/>
        <dbReference type="ChEBI" id="CHEBI:229965"/>
    </reaction>
</comment>
<evidence type="ECO:0000256" key="21">
    <source>
        <dbReference type="ARBA" id="ARBA00044985"/>
    </source>
</evidence>
<evidence type="ECO:0000256" key="20">
    <source>
        <dbReference type="ARBA" id="ARBA00044924"/>
    </source>
</evidence>
<evidence type="ECO:0000256" key="25">
    <source>
        <dbReference type="SAM" id="Phobius"/>
    </source>
</evidence>
<dbReference type="STRING" id="290397.Adeh_3837"/>
<evidence type="ECO:0000256" key="24">
    <source>
        <dbReference type="ARBA" id="ARBA00046376"/>
    </source>
</evidence>
<feature type="transmembrane region" description="Helical" evidence="25">
    <location>
        <begin position="303"/>
        <end position="323"/>
    </location>
</feature>
<evidence type="ECO:0000313" key="27">
    <source>
        <dbReference type="EMBL" id="ABC83603.1"/>
    </source>
</evidence>
<evidence type="ECO:0000256" key="23">
    <source>
        <dbReference type="ARBA" id="ARBA00045709"/>
    </source>
</evidence>
<evidence type="ECO:0000256" key="13">
    <source>
        <dbReference type="ARBA" id="ARBA00044893"/>
    </source>
</evidence>
<protein>
    <recommendedName>
        <fullName evidence="21">Lysosomal dipeptide transporter MFSD1</fullName>
    </recommendedName>
    <alternativeName>
        <fullName evidence="22">Major facilitator superfamily domain-containing protein 1</fullName>
    </alternativeName>
</protein>
<evidence type="ECO:0000256" key="14">
    <source>
        <dbReference type="ARBA" id="ARBA00044898"/>
    </source>
</evidence>
<feature type="transmembrane region" description="Helical" evidence="25">
    <location>
        <begin position="21"/>
        <end position="44"/>
    </location>
</feature>
<feature type="transmembrane region" description="Helical" evidence="25">
    <location>
        <begin position="150"/>
        <end position="168"/>
    </location>
</feature>
<comment type="catalytic activity">
    <reaction evidence="14">
        <text>L-aspartyl-L-lysine(out) = L-aspartyl-L-lysine(in)</text>
        <dbReference type="Rhea" id="RHEA:79411"/>
        <dbReference type="ChEBI" id="CHEBI:229953"/>
    </reaction>
</comment>
<feature type="transmembrane region" description="Helical" evidence="25">
    <location>
        <begin position="91"/>
        <end position="110"/>
    </location>
</feature>
<evidence type="ECO:0000256" key="3">
    <source>
        <dbReference type="ARBA" id="ARBA00022448"/>
    </source>
</evidence>
<feature type="transmembrane region" description="Helical" evidence="25">
    <location>
        <begin position="422"/>
        <end position="441"/>
    </location>
</feature>
<comment type="similarity">
    <text evidence="2">Belongs to the major facilitator superfamily.</text>
</comment>